<dbReference type="Gene3D" id="3.80.10.10">
    <property type="entry name" value="Ribonuclease Inhibitor"/>
    <property type="match status" value="1"/>
</dbReference>
<name>A0A8H3FA17_9LECA</name>
<gene>
    <name evidence="1" type="ORF">ALECFALPRED_001297</name>
</gene>
<sequence>MTGFNDLPNEIVVELWHQVLPPDDIASFARVSRRIFALAAPFLKEYHRLKSKYSVFVNWTSYDGSIFAHLLKDVLLNPHIAFYVKKVCVYDWRSWWVNPAVGTPYSNPDTDDEKNYVWHVPYPEKDMELFRNGIRKAQYVLPSEVDIWIQNLESGDEDPVVTFLLCLLPNLRTLSLGELPFETLLSSTIRRIAENANSTTFSKLKSIQLAGSVFDQHECMSLVKPFMLLPSVEKISCFNFENCRRERDIPDCFIAPQSSNVTELVFDSCGDIVERIPMLLEGIKGLKKFTFVAGCETVDAFWIRSALPNHCRHSLEYLKMRFEYEPSNYLGSLGLFENLRSLDVQHSSLVNPDAGDDFTIGNSLPTSIEAIDMTGQQSETVSHIRSCIMGLVSAKGTRLPNLKRLNYHPVGLLKSKKHFYVDFADMCRLCEGKGFILDFVVS</sequence>
<protein>
    <recommendedName>
        <fullName evidence="3">F-box domain-containing protein</fullName>
    </recommendedName>
</protein>
<keyword evidence="2" id="KW-1185">Reference proteome</keyword>
<evidence type="ECO:0000313" key="1">
    <source>
        <dbReference type="EMBL" id="CAF9919784.1"/>
    </source>
</evidence>
<dbReference type="InterPro" id="IPR032675">
    <property type="entry name" value="LRR_dom_sf"/>
</dbReference>
<reference evidence="1" key="1">
    <citation type="submission" date="2021-03" db="EMBL/GenBank/DDBJ databases">
        <authorList>
            <person name="Tagirdzhanova G."/>
        </authorList>
    </citation>
    <scope>NUCLEOTIDE SEQUENCE</scope>
</reference>
<evidence type="ECO:0008006" key="3">
    <source>
        <dbReference type="Google" id="ProtNLM"/>
    </source>
</evidence>
<evidence type="ECO:0000313" key="2">
    <source>
        <dbReference type="Proteomes" id="UP000664203"/>
    </source>
</evidence>
<accession>A0A8H3FA17</accession>
<dbReference type="AlphaFoldDB" id="A0A8H3FA17"/>
<organism evidence="1 2">
    <name type="scientific">Alectoria fallacina</name>
    <dbReference type="NCBI Taxonomy" id="1903189"/>
    <lineage>
        <taxon>Eukaryota</taxon>
        <taxon>Fungi</taxon>
        <taxon>Dikarya</taxon>
        <taxon>Ascomycota</taxon>
        <taxon>Pezizomycotina</taxon>
        <taxon>Lecanoromycetes</taxon>
        <taxon>OSLEUM clade</taxon>
        <taxon>Lecanoromycetidae</taxon>
        <taxon>Lecanorales</taxon>
        <taxon>Lecanorineae</taxon>
        <taxon>Parmeliaceae</taxon>
        <taxon>Alectoria</taxon>
    </lineage>
</organism>
<dbReference type="SUPFAM" id="SSF52047">
    <property type="entry name" value="RNI-like"/>
    <property type="match status" value="1"/>
</dbReference>
<proteinExistence type="predicted"/>
<dbReference type="Proteomes" id="UP000664203">
    <property type="component" value="Unassembled WGS sequence"/>
</dbReference>
<dbReference type="OrthoDB" id="4191831at2759"/>
<dbReference type="EMBL" id="CAJPDR010000128">
    <property type="protein sequence ID" value="CAF9919784.1"/>
    <property type="molecule type" value="Genomic_DNA"/>
</dbReference>
<comment type="caution">
    <text evidence="1">The sequence shown here is derived from an EMBL/GenBank/DDBJ whole genome shotgun (WGS) entry which is preliminary data.</text>
</comment>